<name>A0A1E3ILM6_9TREE</name>
<dbReference type="GeneID" id="91088805"/>
<reference evidence="2" key="1">
    <citation type="submission" date="2016-06" db="EMBL/GenBank/DDBJ databases">
        <authorList>
            <person name="Cuomo C."/>
            <person name="Litvintseva A."/>
            <person name="Heitman J."/>
            <person name="Chen Y."/>
            <person name="Sun S."/>
            <person name="Springer D."/>
            <person name="Dromer F."/>
            <person name="Young S."/>
            <person name="Zeng Q."/>
            <person name="Chapman S."/>
            <person name="Gujja S."/>
            <person name="Saif S."/>
            <person name="Birren B."/>
        </authorList>
    </citation>
    <scope>NUCLEOTIDE SEQUENCE</scope>
    <source>
        <strain evidence="2">CBS 7841</strain>
    </source>
</reference>
<feature type="compositionally biased region" description="Low complexity" evidence="1">
    <location>
        <begin position="127"/>
        <end position="138"/>
    </location>
</feature>
<sequence length="306" mass="33949">MPHLSSIGSQTPNSQPPYPSHPSSINDHSDGCVTPASSYLGGKSDSDVSKQSFKCDRDDVFLVEMINLRGQWIEGSSEIRMMNQLPREFANYSKFWAANGGDPSRRNPSSGSKSGDVHSGVPQTVRPSNTSIKSIKPSIINSNGPSSISFESLPDINTEYSLPSPISQPEKSSRWAWGSSISRPFSAFRSKVFGKSETTCRTTDGEGKSRLREYFRKAYRRCTDRSGNTRFDTYRPNTPPTHVLSSQVRPCELTDYFPDIHNVSHTDNGKFAKVVEAQMESIKAALEEENPPKVDPDLAWLRGHIV</sequence>
<reference evidence="2" key="2">
    <citation type="journal article" date="2022" name="Elife">
        <title>Obligate sexual reproduction of a homothallic fungus closely related to the Cryptococcus pathogenic species complex.</title>
        <authorList>
            <person name="Passer A.R."/>
            <person name="Clancey S.A."/>
            <person name="Shea T."/>
            <person name="David-Palma M."/>
            <person name="Averette A.F."/>
            <person name="Boekhout T."/>
            <person name="Porcel B.M."/>
            <person name="Nowrousian M."/>
            <person name="Cuomo C.A."/>
            <person name="Sun S."/>
            <person name="Heitman J."/>
            <person name="Coelho M.A."/>
        </authorList>
    </citation>
    <scope>NUCLEOTIDE SEQUENCE</scope>
    <source>
        <strain evidence="2">CBS 7841</strain>
    </source>
</reference>
<evidence type="ECO:0000313" key="2">
    <source>
        <dbReference type="EMBL" id="WVN89372.1"/>
    </source>
</evidence>
<dbReference type="VEuPathDB" id="FungiDB:L203_02202"/>
<evidence type="ECO:0000313" key="3">
    <source>
        <dbReference type="Proteomes" id="UP000094043"/>
    </source>
</evidence>
<proteinExistence type="predicted"/>
<gene>
    <name evidence="2" type="ORF">L203_104595</name>
</gene>
<dbReference type="RefSeq" id="XP_066070072.1">
    <property type="nucleotide sequence ID" value="XM_066213975.1"/>
</dbReference>
<protein>
    <submittedName>
        <fullName evidence="2">Uncharacterized protein</fullName>
    </submittedName>
</protein>
<dbReference type="Proteomes" id="UP000094043">
    <property type="component" value="Chromosome 5"/>
</dbReference>
<evidence type="ECO:0000256" key="1">
    <source>
        <dbReference type="SAM" id="MobiDB-lite"/>
    </source>
</evidence>
<feature type="compositionally biased region" description="Polar residues" evidence="1">
    <location>
        <begin position="1"/>
        <end position="13"/>
    </location>
</feature>
<dbReference type="AlphaFoldDB" id="A0A1E3ILM6"/>
<accession>A0A1E3ILM6</accession>
<feature type="region of interest" description="Disordered" evidence="1">
    <location>
        <begin position="100"/>
        <end position="138"/>
    </location>
</feature>
<keyword evidence="3" id="KW-1185">Reference proteome</keyword>
<dbReference type="EMBL" id="CP143788">
    <property type="protein sequence ID" value="WVN89372.1"/>
    <property type="molecule type" value="Genomic_DNA"/>
</dbReference>
<organism evidence="2 3">
    <name type="scientific">Cryptococcus depauperatus CBS 7841</name>
    <dbReference type="NCBI Taxonomy" id="1295531"/>
    <lineage>
        <taxon>Eukaryota</taxon>
        <taxon>Fungi</taxon>
        <taxon>Dikarya</taxon>
        <taxon>Basidiomycota</taxon>
        <taxon>Agaricomycotina</taxon>
        <taxon>Tremellomycetes</taxon>
        <taxon>Tremellales</taxon>
        <taxon>Cryptococcaceae</taxon>
        <taxon>Cryptococcus</taxon>
    </lineage>
</organism>
<dbReference type="KEGG" id="cdep:91088805"/>
<feature type="region of interest" description="Disordered" evidence="1">
    <location>
        <begin position="1"/>
        <end position="50"/>
    </location>
</feature>
<reference evidence="2" key="3">
    <citation type="submission" date="2024-01" db="EMBL/GenBank/DDBJ databases">
        <authorList>
            <person name="Coelho M.A."/>
            <person name="David-Palma M."/>
            <person name="Shea T."/>
            <person name="Sun S."/>
            <person name="Cuomo C.A."/>
            <person name="Heitman J."/>
        </authorList>
    </citation>
    <scope>NUCLEOTIDE SEQUENCE</scope>
    <source>
        <strain evidence="2">CBS 7841</strain>
    </source>
</reference>